<accession>A0A2X4RFK9</accession>
<dbReference type="EMBL" id="LS483460">
    <property type="protein sequence ID" value="SQI00623.1"/>
    <property type="molecule type" value="Genomic_DNA"/>
</dbReference>
<evidence type="ECO:0000313" key="4">
    <source>
        <dbReference type="EMBL" id="QPS60518.1"/>
    </source>
</evidence>
<sequence length="175" mass="19242">MNSWHCRSSLGMATVIAAGLVAVPTATAQELNVDSSRCLHEDCFSAFSSKADEAEEYKPSEEDEARAKEMWQEAEDARLKLEELKNSGASAEEIKTAEEEYRLASQAWGEFSMDINVKDALRYEHERELEQIDMKEKRLSLLAAGGVVALVTAAVAGLVKAAEFFLPQLKAALSL</sequence>
<dbReference type="Proteomes" id="UP000249264">
    <property type="component" value="Chromosome 1"/>
</dbReference>
<evidence type="ECO:0000256" key="1">
    <source>
        <dbReference type="SAM" id="Coils"/>
    </source>
</evidence>
<protein>
    <recommendedName>
        <fullName evidence="8">Secreted protein</fullName>
    </recommendedName>
</protein>
<keyword evidence="3" id="KW-0732">Signal</keyword>
<feature type="chain" id="PRO_5016232558" description="Secreted protein" evidence="3">
    <location>
        <begin position="29"/>
        <end position="175"/>
    </location>
</feature>
<keyword evidence="2" id="KW-0812">Transmembrane</keyword>
<evidence type="ECO:0000256" key="3">
    <source>
        <dbReference type="SAM" id="SignalP"/>
    </source>
</evidence>
<evidence type="ECO:0000256" key="2">
    <source>
        <dbReference type="SAM" id="Phobius"/>
    </source>
</evidence>
<evidence type="ECO:0000313" key="7">
    <source>
        <dbReference type="Proteomes" id="UP000594905"/>
    </source>
</evidence>
<keyword evidence="2" id="KW-0472">Membrane</keyword>
<dbReference type="AlphaFoldDB" id="A0A2X4RFK9"/>
<keyword evidence="7" id="KW-1185">Reference proteome</keyword>
<reference evidence="5 6" key="1">
    <citation type="submission" date="2018-06" db="EMBL/GenBank/DDBJ databases">
        <authorList>
            <consortium name="Pathogen Informatics"/>
            <person name="Doyle S."/>
        </authorList>
    </citation>
    <scope>NUCLEOTIDE SEQUENCE [LARGE SCALE GENOMIC DNA]</scope>
    <source>
        <strain evidence="5 6">NCTC10288</strain>
    </source>
</reference>
<dbReference type="KEGG" id="cmin:NCTC10288_01941"/>
<feature type="coiled-coil region" evidence="1">
    <location>
        <begin position="67"/>
        <end position="94"/>
    </location>
</feature>
<keyword evidence="2" id="KW-1133">Transmembrane helix</keyword>
<dbReference type="OrthoDB" id="9930943at2"/>
<dbReference type="EMBL" id="CP065689">
    <property type="protein sequence ID" value="QPS60518.1"/>
    <property type="molecule type" value="Genomic_DNA"/>
</dbReference>
<evidence type="ECO:0000313" key="5">
    <source>
        <dbReference type="EMBL" id="SQI00623.1"/>
    </source>
</evidence>
<reference evidence="4 7" key="2">
    <citation type="submission" date="2020-12" db="EMBL/GenBank/DDBJ databases">
        <title>FDA dAtabase for Regulatory Grade micrObial Sequences (FDA-ARGOS): Supporting development and validation of Infectious Disease Dx tests.</title>
        <authorList>
            <person name="Sproer C."/>
            <person name="Gronow S."/>
            <person name="Severitt S."/>
            <person name="Schroder I."/>
            <person name="Tallon L."/>
            <person name="Sadzewicz L."/>
            <person name="Zhao X."/>
            <person name="Boylan J."/>
            <person name="Ott S."/>
            <person name="Bowen H."/>
            <person name="Vavikolanu K."/>
            <person name="Mehta A."/>
            <person name="Aluvathingal J."/>
            <person name="Nadendla S."/>
            <person name="Lowell S."/>
            <person name="Myers T."/>
            <person name="Yan Y."/>
            <person name="Sichtig H."/>
        </authorList>
    </citation>
    <scope>NUCLEOTIDE SEQUENCE [LARGE SCALE GENOMIC DNA]</scope>
    <source>
        <strain evidence="4 7">FDAARGOS_894</strain>
    </source>
</reference>
<evidence type="ECO:0008006" key="8">
    <source>
        <dbReference type="Google" id="ProtNLM"/>
    </source>
</evidence>
<organism evidence="5 6">
    <name type="scientific">Corynebacterium minutissimum</name>
    <dbReference type="NCBI Taxonomy" id="38301"/>
    <lineage>
        <taxon>Bacteria</taxon>
        <taxon>Bacillati</taxon>
        <taxon>Actinomycetota</taxon>
        <taxon>Actinomycetes</taxon>
        <taxon>Mycobacteriales</taxon>
        <taxon>Corynebacteriaceae</taxon>
        <taxon>Corynebacterium</taxon>
    </lineage>
</organism>
<gene>
    <name evidence="4" type="ORF">I6G51_04805</name>
    <name evidence="5" type="ORF">NCTC10288_01941</name>
</gene>
<dbReference type="GeneID" id="70783822"/>
<name>A0A2X4RFK9_9CORY</name>
<evidence type="ECO:0000313" key="6">
    <source>
        <dbReference type="Proteomes" id="UP000249264"/>
    </source>
</evidence>
<proteinExistence type="predicted"/>
<feature type="signal peptide" evidence="3">
    <location>
        <begin position="1"/>
        <end position="28"/>
    </location>
</feature>
<dbReference type="RefSeq" id="WP_039674060.1">
    <property type="nucleotide sequence ID" value="NZ_CP065689.1"/>
</dbReference>
<feature type="transmembrane region" description="Helical" evidence="2">
    <location>
        <begin position="139"/>
        <end position="159"/>
    </location>
</feature>
<dbReference type="Proteomes" id="UP000594905">
    <property type="component" value="Chromosome"/>
</dbReference>
<keyword evidence="1" id="KW-0175">Coiled coil</keyword>